<reference evidence="1 2" key="1">
    <citation type="submission" date="2022-02" db="EMBL/GenBank/DDBJ databases">
        <authorList>
            <person name="Min J."/>
        </authorList>
    </citation>
    <scope>NUCLEOTIDE SEQUENCE [LARGE SCALE GENOMIC DNA]</scope>
    <source>
        <strain evidence="1 2">GR10-1</strain>
    </source>
</reference>
<dbReference type="GO" id="GO:0032259">
    <property type="term" value="P:methylation"/>
    <property type="evidence" value="ECO:0007669"/>
    <property type="project" value="UniProtKB-KW"/>
</dbReference>
<proteinExistence type="predicted"/>
<evidence type="ECO:0000313" key="2">
    <source>
        <dbReference type="Proteomes" id="UP001202248"/>
    </source>
</evidence>
<comment type="caution">
    <text evidence="1">The sequence shown here is derived from an EMBL/GenBank/DDBJ whole genome shotgun (WGS) entry which is preliminary data.</text>
</comment>
<dbReference type="Pfam" id="PF13489">
    <property type="entry name" value="Methyltransf_23"/>
    <property type="match status" value="1"/>
</dbReference>
<dbReference type="Proteomes" id="UP001202248">
    <property type="component" value="Unassembled WGS sequence"/>
</dbReference>
<gene>
    <name evidence="1" type="ORF">MKP09_16085</name>
</gene>
<organism evidence="1 2">
    <name type="scientific">Niabella ginsengisoli</name>
    <dbReference type="NCBI Taxonomy" id="522298"/>
    <lineage>
        <taxon>Bacteria</taxon>
        <taxon>Pseudomonadati</taxon>
        <taxon>Bacteroidota</taxon>
        <taxon>Chitinophagia</taxon>
        <taxon>Chitinophagales</taxon>
        <taxon>Chitinophagaceae</taxon>
        <taxon>Niabella</taxon>
    </lineage>
</organism>
<protein>
    <submittedName>
        <fullName evidence="1">Class I SAM-dependent methyltransferase</fullName>
    </submittedName>
</protein>
<keyword evidence="1" id="KW-0489">Methyltransferase</keyword>
<dbReference type="EMBL" id="JAKWBL010000003">
    <property type="protein sequence ID" value="MCH5599320.1"/>
    <property type="molecule type" value="Genomic_DNA"/>
</dbReference>
<keyword evidence="2" id="KW-1185">Reference proteome</keyword>
<keyword evidence="1" id="KW-0808">Transferase</keyword>
<name>A0ABS9SLW5_9BACT</name>
<sequence length="299" mass="33739">MPDIHYSHCPVCQSGDLQQVFDVKDYTVSSRKFEVVHCNSCTLRFTQSVPDVNDIGQYYKSEDYISHSNTSKGLINKLYQQVRVRTMKQKAGIVKKFTGVAGGKLLDIGCGTGTFLHTMLQEGWDVDGLEPDADARAVAMQQYGINTKPSHELFSLDAGSFNAITLWHVLEHVHPLHEYVIRMKELLAENGVLFIAVPNYTSKDAKTYGEFWAGYDVPRHLYHFSPKSMKTLMQQHGLKIEKMLPMWFDSFYVDMLSSKYKTGQINYLSAGLRGLASNLNAVGNVEECCSVIYVISPEK</sequence>
<accession>A0ABS9SLW5</accession>
<dbReference type="Gene3D" id="3.40.50.150">
    <property type="entry name" value="Vaccinia Virus protein VP39"/>
    <property type="match status" value="1"/>
</dbReference>
<dbReference type="GO" id="GO:0008168">
    <property type="term" value="F:methyltransferase activity"/>
    <property type="evidence" value="ECO:0007669"/>
    <property type="project" value="UniProtKB-KW"/>
</dbReference>
<evidence type="ECO:0000313" key="1">
    <source>
        <dbReference type="EMBL" id="MCH5599320.1"/>
    </source>
</evidence>
<dbReference type="RefSeq" id="WP_240831094.1">
    <property type="nucleotide sequence ID" value="NZ_JAKWBL010000003.1"/>
</dbReference>
<dbReference type="PANTHER" id="PTHR43861">
    <property type="entry name" value="TRANS-ACONITATE 2-METHYLTRANSFERASE-RELATED"/>
    <property type="match status" value="1"/>
</dbReference>
<dbReference type="SUPFAM" id="SSF53335">
    <property type="entry name" value="S-adenosyl-L-methionine-dependent methyltransferases"/>
    <property type="match status" value="1"/>
</dbReference>
<dbReference type="CDD" id="cd02440">
    <property type="entry name" value="AdoMet_MTases"/>
    <property type="match status" value="1"/>
</dbReference>
<dbReference type="InterPro" id="IPR029063">
    <property type="entry name" value="SAM-dependent_MTases_sf"/>
</dbReference>